<dbReference type="Pfam" id="PF11188">
    <property type="entry name" value="DUF2975"/>
    <property type="match status" value="1"/>
</dbReference>
<protein>
    <submittedName>
        <fullName evidence="2">DUF2975 domain-containing protein</fullName>
    </submittedName>
</protein>
<organism evidence="2 3">
    <name type="scientific">Flavivirga amylovorans</name>
    <dbReference type="NCBI Taxonomy" id="870486"/>
    <lineage>
        <taxon>Bacteria</taxon>
        <taxon>Pseudomonadati</taxon>
        <taxon>Bacteroidota</taxon>
        <taxon>Flavobacteriia</taxon>
        <taxon>Flavobacteriales</taxon>
        <taxon>Flavobacteriaceae</taxon>
        <taxon>Flavivirga</taxon>
    </lineage>
</organism>
<comment type="caution">
    <text evidence="2">The sequence shown here is derived from an EMBL/GenBank/DDBJ whole genome shotgun (WGS) entry which is preliminary data.</text>
</comment>
<proteinExistence type="predicted"/>
<gene>
    <name evidence="2" type="ORF">Q4Q39_12090</name>
</gene>
<keyword evidence="1" id="KW-0812">Transmembrane</keyword>
<dbReference type="EMBL" id="JAUOEM010000004">
    <property type="protein sequence ID" value="MDO5988145.1"/>
    <property type="molecule type" value="Genomic_DNA"/>
</dbReference>
<name>A0ABT8X2K6_9FLAO</name>
<evidence type="ECO:0000256" key="1">
    <source>
        <dbReference type="SAM" id="Phobius"/>
    </source>
</evidence>
<accession>A0ABT8X2K6</accession>
<feature type="transmembrane region" description="Helical" evidence="1">
    <location>
        <begin position="107"/>
        <end position="135"/>
    </location>
</feature>
<keyword evidence="1" id="KW-0472">Membrane</keyword>
<feature type="transmembrane region" description="Helical" evidence="1">
    <location>
        <begin position="141"/>
        <end position="158"/>
    </location>
</feature>
<feature type="transmembrane region" description="Helical" evidence="1">
    <location>
        <begin position="67"/>
        <end position="86"/>
    </location>
</feature>
<dbReference type="InterPro" id="IPR021354">
    <property type="entry name" value="DUF2975"/>
</dbReference>
<sequence length="175" mass="20831">MKKIAYTSSKVLFYIYSALYLFIMIFSILSYFEYKFGIQIPFIEVIENRPKIKVPILGLRINIPLNYSILIMWSAMSYYAIYFYSFKEFLKVFVKKNMFETKSLKRLQFFLILNVIPLIYIIILTVSFLISGSAFRLEDDYFIVLAHLVIAFLIYLYLDVLKKGKHIQEENELTI</sequence>
<reference evidence="2" key="1">
    <citation type="submission" date="2023-07" db="EMBL/GenBank/DDBJ databases">
        <title>Two novel species in the genus Flavivirga.</title>
        <authorList>
            <person name="Kwon K."/>
        </authorList>
    </citation>
    <scope>NUCLEOTIDE SEQUENCE</scope>
    <source>
        <strain evidence="2">KACC 14157</strain>
    </source>
</reference>
<dbReference type="Proteomes" id="UP001176891">
    <property type="component" value="Unassembled WGS sequence"/>
</dbReference>
<keyword evidence="3" id="KW-1185">Reference proteome</keyword>
<evidence type="ECO:0000313" key="3">
    <source>
        <dbReference type="Proteomes" id="UP001176891"/>
    </source>
</evidence>
<keyword evidence="1" id="KW-1133">Transmembrane helix</keyword>
<feature type="transmembrane region" description="Helical" evidence="1">
    <location>
        <begin position="12"/>
        <end position="32"/>
    </location>
</feature>
<evidence type="ECO:0000313" key="2">
    <source>
        <dbReference type="EMBL" id="MDO5988145.1"/>
    </source>
</evidence>
<dbReference type="RefSeq" id="WP_303282749.1">
    <property type="nucleotide sequence ID" value="NZ_BAABCZ010000009.1"/>
</dbReference>